<dbReference type="SUPFAM" id="SSF52540">
    <property type="entry name" value="P-loop containing nucleoside triphosphate hydrolases"/>
    <property type="match status" value="1"/>
</dbReference>
<evidence type="ECO:0000256" key="7">
    <source>
        <dbReference type="SAM" id="MobiDB-lite"/>
    </source>
</evidence>
<dbReference type="CDD" id="cd18787">
    <property type="entry name" value="SF2_C_DEAD"/>
    <property type="match status" value="1"/>
</dbReference>
<feature type="region of interest" description="Disordered" evidence="7">
    <location>
        <begin position="887"/>
        <end position="982"/>
    </location>
</feature>
<proteinExistence type="predicted"/>
<feature type="region of interest" description="Disordered" evidence="7">
    <location>
        <begin position="454"/>
        <end position="557"/>
    </location>
</feature>
<organism evidence="11 12">
    <name type="scientific">Blattamonas nauphoetae</name>
    <dbReference type="NCBI Taxonomy" id="2049346"/>
    <lineage>
        <taxon>Eukaryota</taxon>
        <taxon>Metamonada</taxon>
        <taxon>Preaxostyla</taxon>
        <taxon>Oxymonadida</taxon>
        <taxon>Blattamonas</taxon>
    </lineage>
</organism>
<feature type="compositionally biased region" description="Pro residues" evidence="7">
    <location>
        <begin position="894"/>
        <end position="913"/>
    </location>
</feature>
<dbReference type="Pfam" id="PF00271">
    <property type="entry name" value="Helicase_C"/>
    <property type="match status" value="1"/>
</dbReference>
<dbReference type="GO" id="GO:0016787">
    <property type="term" value="F:hydrolase activity"/>
    <property type="evidence" value="ECO:0007669"/>
    <property type="project" value="UniProtKB-KW"/>
</dbReference>
<evidence type="ECO:0000256" key="2">
    <source>
        <dbReference type="ARBA" id="ARBA00022741"/>
    </source>
</evidence>
<dbReference type="InterPro" id="IPR011545">
    <property type="entry name" value="DEAD/DEAH_box_helicase_dom"/>
</dbReference>
<keyword evidence="5" id="KW-0067">ATP-binding</keyword>
<dbReference type="InterPro" id="IPR000629">
    <property type="entry name" value="RNA-helicase_DEAD-box_CS"/>
</dbReference>
<dbReference type="PROSITE" id="PS51192">
    <property type="entry name" value="HELICASE_ATP_BIND_1"/>
    <property type="match status" value="1"/>
</dbReference>
<dbReference type="InterPro" id="IPR014001">
    <property type="entry name" value="Helicase_ATP-bd"/>
</dbReference>
<evidence type="ECO:0000313" key="12">
    <source>
        <dbReference type="Proteomes" id="UP001281761"/>
    </source>
</evidence>
<evidence type="ECO:0000259" key="8">
    <source>
        <dbReference type="PROSITE" id="PS51192"/>
    </source>
</evidence>
<feature type="compositionally biased region" description="Pro residues" evidence="7">
    <location>
        <begin position="533"/>
        <end position="546"/>
    </location>
</feature>
<protein>
    <recommendedName>
        <fullName evidence="1">RNA helicase</fullName>
        <ecNumber evidence="1">3.6.4.13</ecNumber>
    </recommendedName>
</protein>
<feature type="compositionally biased region" description="Gly residues" evidence="7">
    <location>
        <begin position="470"/>
        <end position="490"/>
    </location>
</feature>
<dbReference type="EC" id="3.6.4.13" evidence="1"/>
<evidence type="ECO:0000256" key="4">
    <source>
        <dbReference type="ARBA" id="ARBA00022806"/>
    </source>
</evidence>
<dbReference type="SMART" id="SM00490">
    <property type="entry name" value="HELICc"/>
    <property type="match status" value="1"/>
</dbReference>
<dbReference type="Gene3D" id="3.40.50.300">
    <property type="entry name" value="P-loop containing nucleotide triphosphate hydrolases"/>
    <property type="match status" value="2"/>
</dbReference>
<evidence type="ECO:0000256" key="1">
    <source>
        <dbReference type="ARBA" id="ARBA00012552"/>
    </source>
</evidence>
<keyword evidence="12" id="KW-1185">Reference proteome</keyword>
<evidence type="ECO:0000259" key="9">
    <source>
        <dbReference type="PROSITE" id="PS51194"/>
    </source>
</evidence>
<dbReference type="PROSITE" id="PS00039">
    <property type="entry name" value="DEAD_ATP_HELICASE"/>
    <property type="match status" value="1"/>
</dbReference>
<dbReference type="Pfam" id="PF00270">
    <property type="entry name" value="DEAD"/>
    <property type="match status" value="1"/>
</dbReference>
<dbReference type="InterPro" id="IPR027417">
    <property type="entry name" value="P-loop_NTPase"/>
</dbReference>
<keyword evidence="2" id="KW-0547">Nucleotide-binding</keyword>
<dbReference type="PROSITE" id="PS51195">
    <property type="entry name" value="Q_MOTIF"/>
    <property type="match status" value="1"/>
</dbReference>
<dbReference type="PANTHER" id="PTHR47958">
    <property type="entry name" value="ATP-DEPENDENT RNA HELICASE DBP3"/>
    <property type="match status" value="1"/>
</dbReference>
<comment type="caution">
    <text evidence="11">The sequence shown here is derived from an EMBL/GenBank/DDBJ whole genome shotgun (WGS) entry which is preliminary data.</text>
</comment>
<sequence length="982" mass="109381">MSWGGSSSHFSSYNRGYEGRFDPMSSLGSSLPRTVDFSDQPTVQKDFYKEHPDVSRMSADQVREFYQKNDVIASGTNVPKPILEFYQAQFNPEIDDGLRRAGFSKPTLIQQISWPAALSGQDLIGIAETGSGKTLAYALPALIHIAAQPPVMRGDGPIAVCLAPTRELALQIEQEIAKYAPRRVRVTTLYGGVPRGPQIRSMQSGVEICIATPGRLIDLLESNATNLRRTTFLVLDEADRMLDIGFEPQLRKIVSQIRKDRQTLMWSATWPREVQQLANDFLNQSNLVRFNIGSLDMTANERITQEFIFCSAMEKEKAFLEWLRKNIQNGRMLIFANTKRDAENLTRILRSNGINALSLHGDKSQGERDWVMAEFKAGKAPMCVATDVASRGIDVKDIMFVVNYDIPKTIEDYIHRIGRTGRASRSGCAVSFFTPEDNRMAKDLINNLREVHQPIPPELFNAQRDSRNSRGGGGGNRGRFGQRGGYGGRSGSNAEPVGAGFGSSYPPPSWSNPPIHQPQPHGFPDRGFGDRPSPGPSPSYPQPPHPSHAQPQHLRARRDAGTLHRPIGLGLGRPAGTVRDRLVHARRTEAEDTAPGALRGIARGLAMSIDQAGTTEIGQDMDTVTATDTIGDTEVTLVQYHRTVVHIHRLSLRRRNGGLDQRKRLRDLLRDIWSELERAPDPRSVPPRELLKRDDTFLSKLVPFSRQRKGDNGEMRPSPIPDMHLIVAVPAAIPEKSIYELPFLFQTSELNETKEENSKILSHAEKLFIPIDDQQSTSGDGRSFSVDLTKILEETQHLSTIYCDHEKQEHNLTEITVRLQAIEDLCAYVNRTVHEATEQARREILRTTVEHYSPSDFSLQPPTSKVKRDNKAVVGKMQGMSRGVGYIRHVPESSSPPPDPSPSAPTTPPPTKPAAPLHPSQLHPSSLRPPQPLSFHHSQPLSTFQPPRSMSSAISQVHLVGQKRPRENPSDLDIQITKQKRT</sequence>
<dbReference type="Proteomes" id="UP001281761">
    <property type="component" value="Unassembled WGS sequence"/>
</dbReference>
<name>A0ABQ9Y179_9EUKA</name>
<dbReference type="EMBL" id="JARBJD010000046">
    <property type="protein sequence ID" value="KAK2957458.1"/>
    <property type="molecule type" value="Genomic_DNA"/>
</dbReference>
<feature type="compositionally biased region" description="Pro residues" evidence="7">
    <location>
        <begin position="505"/>
        <end position="517"/>
    </location>
</feature>
<gene>
    <name evidence="11" type="ORF">BLNAU_7615</name>
</gene>
<dbReference type="SMART" id="SM00487">
    <property type="entry name" value="DEXDc"/>
    <property type="match status" value="1"/>
</dbReference>
<keyword evidence="3 11" id="KW-0378">Hydrolase</keyword>
<feature type="domain" description="DEAD-box RNA helicase Q" evidence="10">
    <location>
        <begin position="83"/>
        <end position="111"/>
    </location>
</feature>
<dbReference type="PROSITE" id="PS51194">
    <property type="entry name" value="HELICASE_CTER"/>
    <property type="match status" value="1"/>
</dbReference>
<keyword evidence="4 11" id="KW-0347">Helicase</keyword>
<feature type="compositionally biased region" description="Polar residues" evidence="7">
    <location>
        <begin position="936"/>
        <end position="955"/>
    </location>
</feature>
<accession>A0ABQ9Y179</accession>
<feature type="domain" description="Helicase ATP-binding" evidence="8">
    <location>
        <begin position="114"/>
        <end position="288"/>
    </location>
</feature>
<evidence type="ECO:0000256" key="3">
    <source>
        <dbReference type="ARBA" id="ARBA00022801"/>
    </source>
</evidence>
<dbReference type="InterPro" id="IPR014014">
    <property type="entry name" value="RNA_helicase_DEAD_Q_motif"/>
</dbReference>
<dbReference type="InterPro" id="IPR001650">
    <property type="entry name" value="Helicase_C-like"/>
</dbReference>
<dbReference type="GO" id="GO:0003724">
    <property type="term" value="F:RNA helicase activity"/>
    <property type="evidence" value="ECO:0007669"/>
    <property type="project" value="UniProtKB-EC"/>
</dbReference>
<evidence type="ECO:0000256" key="6">
    <source>
        <dbReference type="PROSITE-ProRule" id="PRU00552"/>
    </source>
</evidence>
<reference evidence="11 12" key="1">
    <citation type="journal article" date="2022" name="bioRxiv">
        <title>Genomics of Preaxostyla Flagellates Illuminates Evolutionary Transitions and the Path Towards Mitochondrial Loss.</title>
        <authorList>
            <person name="Novak L.V.F."/>
            <person name="Treitli S.C."/>
            <person name="Pyrih J."/>
            <person name="Halakuc P."/>
            <person name="Pipaliya S.V."/>
            <person name="Vacek V."/>
            <person name="Brzon O."/>
            <person name="Soukal P."/>
            <person name="Eme L."/>
            <person name="Dacks J.B."/>
            <person name="Karnkowska A."/>
            <person name="Elias M."/>
            <person name="Hampl V."/>
        </authorList>
    </citation>
    <scope>NUCLEOTIDE SEQUENCE [LARGE SCALE GENOMIC DNA]</scope>
    <source>
        <strain evidence="11">NAU3</strain>
        <tissue evidence="11">Gut</tissue>
    </source>
</reference>
<evidence type="ECO:0000313" key="11">
    <source>
        <dbReference type="EMBL" id="KAK2957458.1"/>
    </source>
</evidence>
<evidence type="ECO:0000256" key="5">
    <source>
        <dbReference type="ARBA" id="ARBA00022840"/>
    </source>
</evidence>
<feature type="short sequence motif" description="Q motif" evidence="6">
    <location>
        <begin position="83"/>
        <end position="111"/>
    </location>
</feature>
<feature type="domain" description="Helicase C-terminal" evidence="9">
    <location>
        <begin position="319"/>
        <end position="463"/>
    </location>
</feature>
<evidence type="ECO:0000259" key="10">
    <source>
        <dbReference type="PROSITE" id="PS51195"/>
    </source>
</evidence>